<evidence type="ECO:0000256" key="4">
    <source>
        <dbReference type="ARBA" id="ARBA00022723"/>
    </source>
</evidence>
<reference evidence="12" key="1">
    <citation type="submission" date="2022-08" db="UniProtKB">
        <authorList>
            <consortium name="EnsemblMetazoa"/>
        </authorList>
    </citation>
    <scope>IDENTIFICATION</scope>
    <source>
        <strain evidence="12">05x7-T-G4-1.051#20</strain>
    </source>
</reference>
<dbReference type="EnsemblMetazoa" id="G26904.2">
    <property type="protein sequence ID" value="G26904.2:cds"/>
    <property type="gene ID" value="G26904"/>
</dbReference>
<dbReference type="Pfam" id="PF01485">
    <property type="entry name" value="IBR"/>
    <property type="match status" value="1"/>
</dbReference>
<keyword evidence="13" id="KW-1185">Reference proteome</keyword>
<evidence type="ECO:0000256" key="2">
    <source>
        <dbReference type="ARBA" id="ARBA00012251"/>
    </source>
</evidence>
<dbReference type="InterPro" id="IPR001841">
    <property type="entry name" value="Znf_RING"/>
</dbReference>
<dbReference type="SUPFAM" id="SSF57850">
    <property type="entry name" value="RING/U-box"/>
    <property type="match status" value="3"/>
</dbReference>
<dbReference type="OrthoDB" id="1431934at2759"/>
<dbReference type="Proteomes" id="UP000005408">
    <property type="component" value="Unassembled WGS sequence"/>
</dbReference>
<evidence type="ECO:0000256" key="5">
    <source>
        <dbReference type="ARBA" id="ARBA00022737"/>
    </source>
</evidence>
<dbReference type="PANTHER" id="PTHR11685">
    <property type="entry name" value="RBR FAMILY RING FINGER AND IBR DOMAIN-CONTAINING"/>
    <property type="match status" value="1"/>
</dbReference>
<dbReference type="InterPro" id="IPR002867">
    <property type="entry name" value="IBR_dom"/>
</dbReference>
<evidence type="ECO:0000256" key="3">
    <source>
        <dbReference type="ARBA" id="ARBA00022679"/>
    </source>
</evidence>
<dbReference type="GO" id="GO:0061630">
    <property type="term" value="F:ubiquitin protein ligase activity"/>
    <property type="evidence" value="ECO:0007669"/>
    <property type="project" value="UniProtKB-EC"/>
</dbReference>
<dbReference type="AlphaFoldDB" id="A0A8W8L6H0"/>
<keyword evidence="5" id="KW-0677">Repeat</keyword>
<evidence type="ECO:0000256" key="6">
    <source>
        <dbReference type="ARBA" id="ARBA00022771"/>
    </source>
</evidence>
<dbReference type="GO" id="GO:0016567">
    <property type="term" value="P:protein ubiquitination"/>
    <property type="evidence" value="ECO:0007669"/>
    <property type="project" value="InterPro"/>
</dbReference>
<evidence type="ECO:0000256" key="8">
    <source>
        <dbReference type="ARBA" id="ARBA00022833"/>
    </source>
</evidence>
<keyword evidence="6 9" id="KW-0863">Zinc-finger</keyword>
<dbReference type="InterPro" id="IPR044066">
    <property type="entry name" value="TRIAD_supradom"/>
</dbReference>
<dbReference type="InterPro" id="IPR031127">
    <property type="entry name" value="E3_UB_ligase_RBR"/>
</dbReference>
<feature type="domain" description="RING-type" evidence="10">
    <location>
        <begin position="500"/>
        <end position="542"/>
    </location>
</feature>
<evidence type="ECO:0000259" key="11">
    <source>
        <dbReference type="PROSITE" id="PS51873"/>
    </source>
</evidence>
<proteinExistence type="predicted"/>
<name>A0A8W8L6H0_MAGGI</name>
<dbReference type="EC" id="2.3.2.31" evidence="2"/>
<accession>A0A8W8L6H0</accession>
<dbReference type="Gene3D" id="3.30.40.10">
    <property type="entry name" value="Zinc/RING finger domain, C3HC4 (zinc finger)"/>
    <property type="match status" value="1"/>
</dbReference>
<keyword evidence="7" id="KW-0833">Ubl conjugation pathway</keyword>
<comment type="catalytic activity">
    <reaction evidence="1">
        <text>[E2 ubiquitin-conjugating enzyme]-S-ubiquitinyl-L-cysteine + [acceptor protein]-L-lysine = [E2 ubiquitin-conjugating enzyme]-L-cysteine + [acceptor protein]-N(6)-ubiquitinyl-L-lysine.</text>
        <dbReference type="EC" id="2.3.2.31"/>
    </reaction>
</comment>
<evidence type="ECO:0000313" key="12">
    <source>
        <dbReference type="EnsemblMetazoa" id="G26904.2:cds"/>
    </source>
</evidence>
<evidence type="ECO:0000259" key="10">
    <source>
        <dbReference type="PROSITE" id="PS50089"/>
    </source>
</evidence>
<dbReference type="GO" id="GO:0008270">
    <property type="term" value="F:zinc ion binding"/>
    <property type="evidence" value="ECO:0007669"/>
    <property type="project" value="UniProtKB-KW"/>
</dbReference>
<keyword evidence="3" id="KW-0808">Transferase</keyword>
<dbReference type="SMART" id="SM00647">
    <property type="entry name" value="IBR"/>
    <property type="match status" value="2"/>
</dbReference>
<evidence type="ECO:0000256" key="1">
    <source>
        <dbReference type="ARBA" id="ARBA00001798"/>
    </source>
</evidence>
<dbReference type="Gene3D" id="1.20.120.1750">
    <property type="match status" value="1"/>
</dbReference>
<sequence length="885" mass="101327">MVQKTTKCGVHSGNTLRASNSKYTKTYRKNSYLVRTIKNSANLRILQDFGVATDDVVYSLNKKGRWVLPNVLKEHILLSGFSEDSPNVQLTESHKIRKPAKCLGYYASKGPIRKAVPSKKRYFNISSVKNLSSPSLKNKEQKEGTEEVKECAEPEINVEVYHPTPMSSSLTHNRKYIKPAQHTDFQIQTKNKKTKRRIRNAKFDIDLFEGDLCEEYWDDNGDDVEKENHFSQRPLTFFTAADILKSAAKAKKIFENGKRKCRNLSSEDITPKAKIVYVDEPKESNHKKTLETKRITQTSEQRKVGYRKEMVPRKVVLSTKETQPEFLKFVYGDKYIECKTFPRTFVINVTDEVKAAMKKTAPMSYKAFLYDLTTLLIFTYDIYAGNANTEETFDVYLNVNVKADIIEPSTLFSYISGSLESIINHAISQVRVFEENQFERLKLYPNGKNEGALNVLDSCWSKSKSSTVSEEELFEEAMQEHGAMSKFEGAEFEALPSEVCFICFETMNENRSGIALDSCGHWFCRDCWREHLHKDFSKLLCPEFNCDKEVDFSTILQILNISEVRKYLIRRRESLVQIQQKYCPNEKCGRVISTLLATTHTNAACKCGIKFCSHCFKFPHWPAPCDTSQQYWGLLKKNGIDITPNDSDYSTQVPEISVKGKVCPKCKRFIEKDGGCYTMICVCGTIFCWGCRGIYGVNHVGSDLCNQYTHGDLHYTRKMRIKNYEVAQNKMKAESALLQAAVNHRTERALPKTVNMNRTIHSLCQKFRTLGRKSITKIAEILADDNAEEKSLSYVKFEHFLRSMSNLYLEMRHLAEYTAVFADQNTRSPKRINCILARIESLAAEIYDKLCQDTDGDVASLVCDLMDIKDHCMKTVSGLVKLVTK</sequence>
<dbReference type="CDD" id="cd20335">
    <property type="entry name" value="BRcat_RBR"/>
    <property type="match status" value="1"/>
</dbReference>
<dbReference type="EnsemblMetazoa" id="G26904.1">
    <property type="protein sequence ID" value="G26904.1:cds"/>
    <property type="gene ID" value="G26904"/>
</dbReference>
<organism evidence="12 13">
    <name type="scientific">Magallana gigas</name>
    <name type="common">Pacific oyster</name>
    <name type="synonym">Crassostrea gigas</name>
    <dbReference type="NCBI Taxonomy" id="29159"/>
    <lineage>
        <taxon>Eukaryota</taxon>
        <taxon>Metazoa</taxon>
        <taxon>Spiralia</taxon>
        <taxon>Lophotrochozoa</taxon>
        <taxon>Mollusca</taxon>
        <taxon>Bivalvia</taxon>
        <taxon>Autobranchia</taxon>
        <taxon>Pteriomorphia</taxon>
        <taxon>Ostreida</taxon>
        <taxon>Ostreoidea</taxon>
        <taxon>Ostreidae</taxon>
        <taxon>Magallana</taxon>
    </lineage>
</organism>
<keyword evidence="4" id="KW-0479">Metal-binding</keyword>
<dbReference type="PROSITE" id="PS50089">
    <property type="entry name" value="ZF_RING_2"/>
    <property type="match status" value="1"/>
</dbReference>
<keyword evidence="8" id="KW-0862">Zinc</keyword>
<dbReference type="PROSITE" id="PS51873">
    <property type="entry name" value="TRIAD"/>
    <property type="match status" value="1"/>
</dbReference>
<dbReference type="OMA" id="NGHINEC"/>
<evidence type="ECO:0000313" key="13">
    <source>
        <dbReference type="Proteomes" id="UP000005408"/>
    </source>
</evidence>
<protein>
    <recommendedName>
        <fullName evidence="2">RBR-type E3 ubiquitin transferase</fullName>
        <ecNumber evidence="2">2.3.2.31</ecNumber>
    </recommendedName>
</protein>
<dbReference type="InterPro" id="IPR013083">
    <property type="entry name" value="Znf_RING/FYVE/PHD"/>
</dbReference>
<feature type="domain" description="RING-type" evidence="11">
    <location>
        <begin position="496"/>
        <end position="709"/>
    </location>
</feature>
<evidence type="ECO:0000256" key="9">
    <source>
        <dbReference type="PROSITE-ProRule" id="PRU00175"/>
    </source>
</evidence>
<evidence type="ECO:0000256" key="7">
    <source>
        <dbReference type="ARBA" id="ARBA00022786"/>
    </source>
</evidence>
<dbReference type="CDD" id="cd22584">
    <property type="entry name" value="Rcat_RBR_unk"/>
    <property type="match status" value="1"/>
</dbReference>